<dbReference type="PROSITE" id="PS01124">
    <property type="entry name" value="HTH_ARAC_FAMILY_2"/>
    <property type="match status" value="1"/>
</dbReference>
<dbReference type="Pfam" id="PF12833">
    <property type="entry name" value="HTH_18"/>
    <property type="match status" value="1"/>
</dbReference>
<dbReference type="RefSeq" id="WP_184879397.1">
    <property type="nucleotide sequence ID" value="NZ_JACHEF010000020.1"/>
</dbReference>
<dbReference type="SUPFAM" id="SSF46689">
    <property type="entry name" value="Homeodomain-like"/>
    <property type="match status" value="2"/>
</dbReference>
<proteinExistence type="predicted"/>
<gene>
    <name evidence="5" type="ORF">HNQ71_007036</name>
</gene>
<dbReference type="Gene3D" id="1.10.10.60">
    <property type="entry name" value="Homeodomain-like"/>
    <property type="match status" value="2"/>
</dbReference>
<dbReference type="Proteomes" id="UP000556329">
    <property type="component" value="Unassembled WGS sequence"/>
</dbReference>
<dbReference type="GO" id="GO:0043565">
    <property type="term" value="F:sequence-specific DNA binding"/>
    <property type="evidence" value="ECO:0007669"/>
    <property type="project" value="InterPro"/>
</dbReference>
<keyword evidence="1" id="KW-0805">Transcription regulation</keyword>
<dbReference type="SMART" id="SM00342">
    <property type="entry name" value="HTH_ARAC"/>
    <property type="match status" value="1"/>
</dbReference>
<reference evidence="5 6" key="1">
    <citation type="submission" date="2020-08" db="EMBL/GenBank/DDBJ databases">
        <title>Genomic Encyclopedia of Type Strains, Phase IV (KMG-IV): sequencing the most valuable type-strain genomes for metagenomic binning, comparative biology and taxonomic classification.</title>
        <authorList>
            <person name="Goeker M."/>
        </authorList>
    </citation>
    <scope>NUCLEOTIDE SEQUENCE [LARGE SCALE GENOMIC DNA]</scope>
    <source>
        <strain evidence="5 6">DSM 100039</strain>
    </source>
</reference>
<dbReference type="InterPro" id="IPR009057">
    <property type="entry name" value="Homeodomain-like_sf"/>
</dbReference>
<dbReference type="InterPro" id="IPR018060">
    <property type="entry name" value="HTH_AraC"/>
</dbReference>
<dbReference type="AlphaFoldDB" id="A0A841PGQ3"/>
<evidence type="ECO:0000313" key="6">
    <source>
        <dbReference type="Proteomes" id="UP000556329"/>
    </source>
</evidence>
<feature type="domain" description="HTH araC/xylS-type" evidence="4">
    <location>
        <begin position="225"/>
        <end position="323"/>
    </location>
</feature>
<protein>
    <submittedName>
        <fullName evidence="5">AraC-like DNA-binding protein</fullName>
    </submittedName>
</protein>
<sequence>MINTDEFVRRLNGGSSFRIERADGSEATGTYRLLPPVEHALGHVVGYFDYEKPCLTIRKLQAKDEFHDDELGLGRMVFLLHLSGSRRIELGSAHQHELTTPTLAVFYQPQGLNKRSIWNRGANELSLSVGVWPDRLTSLFGFYPICFPNFSSLDGNKAEAFWYSRPLPYALMSAAEQLLTPSIHPLLSKSHILIKSQELLCLSLSTLLSDGDFLSRSDLALNRVEYVKTMVDPNLNNPPSLAELATTLGVSTQNLSDELRKETGVSYAQYITERRMKRARLLLEGGDTSLKRVAYEVGYAHTSNFCTAFKRQFATTPKGARGQ</sequence>
<dbReference type="PANTHER" id="PTHR47893:SF1">
    <property type="entry name" value="REGULATORY PROTEIN PCHR"/>
    <property type="match status" value="1"/>
</dbReference>
<dbReference type="InterPro" id="IPR018062">
    <property type="entry name" value="HTH_AraC-typ_CS"/>
</dbReference>
<keyword evidence="2 5" id="KW-0238">DNA-binding</keyword>
<comment type="caution">
    <text evidence="5">The sequence shown here is derived from an EMBL/GenBank/DDBJ whole genome shotgun (WGS) entry which is preliminary data.</text>
</comment>
<dbReference type="PROSITE" id="PS00041">
    <property type="entry name" value="HTH_ARAC_FAMILY_1"/>
    <property type="match status" value="1"/>
</dbReference>
<accession>A0A841PGQ3</accession>
<keyword evidence="3" id="KW-0804">Transcription</keyword>
<evidence type="ECO:0000313" key="5">
    <source>
        <dbReference type="EMBL" id="MBB6414326.1"/>
    </source>
</evidence>
<dbReference type="InterPro" id="IPR053142">
    <property type="entry name" value="PchR_regulatory_protein"/>
</dbReference>
<evidence type="ECO:0000259" key="4">
    <source>
        <dbReference type="PROSITE" id="PS01124"/>
    </source>
</evidence>
<name>A0A841PGQ3_9HYPH</name>
<keyword evidence="6" id="KW-1185">Reference proteome</keyword>
<dbReference type="EMBL" id="JACHEF010000020">
    <property type="protein sequence ID" value="MBB6414326.1"/>
    <property type="molecule type" value="Genomic_DNA"/>
</dbReference>
<evidence type="ECO:0000256" key="3">
    <source>
        <dbReference type="ARBA" id="ARBA00023163"/>
    </source>
</evidence>
<evidence type="ECO:0000256" key="2">
    <source>
        <dbReference type="ARBA" id="ARBA00023125"/>
    </source>
</evidence>
<evidence type="ECO:0000256" key="1">
    <source>
        <dbReference type="ARBA" id="ARBA00023015"/>
    </source>
</evidence>
<dbReference type="GO" id="GO:0003700">
    <property type="term" value="F:DNA-binding transcription factor activity"/>
    <property type="evidence" value="ECO:0007669"/>
    <property type="project" value="InterPro"/>
</dbReference>
<organism evidence="5 6">
    <name type="scientific">Mesorhizobium sangaii</name>
    <dbReference type="NCBI Taxonomy" id="505389"/>
    <lineage>
        <taxon>Bacteria</taxon>
        <taxon>Pseudomonadati</taxon>
        <taxon>Pseudomonadota</taxon>
        <taxon>Alphaproteobacteria</taxon>
        <taxon>Hyphomicrobiales</taxon>
        <taxon>Phyllobacteriaceae</taxon>
        <taxon>Mesorhizobium</taxon>
    </lineage>
</organism>
<dbReference type="PANTHER" id="PTHR47893">
    <property type="entry name" value="REGULATORY PROTEIN PCHR"/>
    <property type="match status" value="1"/>
</dbReference>